<dbReference type="Proteomes" id="UP000801492">
    <property type="component" value="Unassembled WGS sequence"/>
</dbReference>
<evidence type="ECO:0000313" key="2">
    <source>
        <dbReference type="Proteomes" id="UP000801492"/>
    </source>
</evidence>
<protein>
    <submittedName>
        <fullName evidence="1">Uncharacterized protein</fullName>
    </submittedName>
</protein>
<proteinExistence type="predicted"/>
<dbReference type="EMBL" id="VTPC01006364">
    <property type="protein sequence ID" value="KAF2895011.1"/>
    <property type="molecule type" value="Genomic_DNA"/>
</dbReference>
<organism evidence="1 2">
    <name type="scientific">Ignelater luminosus</name>
    <name type="common">Cucubano</name>
    <name type="synonym">Pyrophorus luminosus</name>
    <dbReference type="NCBI Taxonomy" id="2038154"/>
    <lineage>
        <taxon>Eukaryota</taxon>
        <taxon>Metazoa</taxon>
        <taxon>Ecdysozoa</taxon>
        <taxon>Arthropoda</taxon>
        <taxon>Hexapoda</taxon>
        <taxon>Insecta</taxon>
        <taxon>Pterygota</taxon>
        <taxon>Neoptera</taxon>
        <taxon>Endopterygota</taxon>
        <taxon>Coleoptera</taxon>
        <taxon>Polyphaga</taxon>
        <taxon>Elateriformia</taxon>
        <taxon>Elateroidea</taxon>
        <taxon>Elateridae</taxon>
        <taxon>Agrypninae</taxon>
        <taxon>Pyrophorini</taxon>
        <taxon>Ignelater</taxon>
    </lineage>
</organism>
<name>A0A8K0D0N1_IGNLU</name>
<gene>
    <name evidence="1" type="ORF">ILUMI_11161</name>
</gene>
<evidence type="ECO:0000313" key="1">
    <source>
        <dbReference type="EMBL" id="KAF2895011.1"/>
    </source>
</evidence>
<dbReference type="OrthoDB" id="6773865at2759"/>
<sequence>MEENNRNISRNRAMGIICFFDFQLFFEDSDEEEETDHQNDKVENFAEEVVPRMNNNQFKMHFRLSFTAFEDLLNKLHTCSNERNSSARGYPKMELEKGALIML</sequence>
<reference evidence="1" key="1">
    <citation type="submission" date="2019-08" db="EMBL/GenBank/DDBJ databases">
        <title>The genome of the North American firefly Photinus pyralis.</title>
        <authorList>
            <consortium name="Photinus pyralis genome working group"/>
            <person name="Fallon T.R."/>
            <person name="Sander Lower S.E."/>
            <person name="Weng J.-K."/>
        </authorList>
    </citation>
    <scope>NUCLEOTIDE SEQUENCE</scope>
    <source>
        <strain evidence="1">TRF0915ILg1</strain>
        <tissue evidence="1">Whole body</tissue>
    </source>
</reference>
<comment type="caution">
    <text evidence="1">The sequence shown here is derived from an EMBL/GenBank/DDBJ whole genome shotgun (WGS) entry which is preliminary data.</text>
</comment>
<keyword evidence="2" id="KW-1185">Reference proteome</keyword>
<dbReference type="AlphaFoldDB" id="A0A8K0D0N1"/>
<accession>A0A8K0D0N1</accession>